<reference evidence="2" key="1">
    <citation type="journal article" date="2015" name="Nature">
        <title>Complex archaea that bridge the gap between prokaryotes and eukaryotes.</title>
        <authorList>
            <person name="Spang A."/>
            <person name="Saw J.H."/>
            <person name="Jorgensen S.L."/>
            <person name="Zaremba-Niedzwiedzka K."/>
            <person name="Martijn J."/>
            <person name="Lind A.E."/>
            <person name="van Eijk R."/>
            <person name="Schleper C."/>
            <person name="Guy L."/>
            <person name="Ettema T.J."/>
        </authorList>
    </citation>
    <scope>NUCLEOTIDE SEQUENCE</scope>
</reference>
<proteinExistence type="predicted"/>
<keyword evidence="1" id="KW-0812">Transmembrane</keyword>
<sequence>MIDVEFLPERIRRQRARLRMLIRQAYLLAACVLAMGGLTYLSALRVGRARGELS</sequence>
<name>A0A0F8WTL1_9ZZZZ</name>
<accession>A0A0F8WTL1</accession>
<feature type="transmembrane region" description="Helical" evidence="1">
    <location>
        <begin position="21"/>
        <end position="43"/>
    </location>
</feature>
<organism evidence="2">
    <name type="scientific">marine sediment metagenome</name>
    <dbReference type="NCBI Taxonomy" id="412755"/>
    <lineage>
        <taxon>unclassified sequences</taxon>
        <taxon>metagenomes</taxon>
        <taxon>ecological metagenomes</taxon>
    </lineage>
</organism>
<dbReference type="EMBL" id="LAZR01063159">
    <property type="protein sequence ID" value="KKK60058.1"/>
    <property type="molecule type" value="Genomic_DNA"/>
</dbReference>
<feature type="non-terminal residue" evidence="2">
    <location>
        <position position="54"/>
    </location>
</feature>
<comment type="caution">
    <text evidence="2">The sequence shown here is derived from an EMBL/GenBank/DDBJ whole genome shotgun (WGS) entry which is preliminary data.</text>
</comment>
<keyword evidence="1" id="KW-1133">Transmembrane helix</keyword>
<keyword evidence="1" id="KW-0472">Membrane</keyword>
<evidence type="ECO:0000256" key="1">
    <source>
        <dbReference type="SAM" id="Phobius"/>
    </source>
</evidence>
<protein>
    <submittedName>
        <fullName evidence="2">Uncharacterized protein</fullName>
    </submittedName>
</protein>
<dbReference type="AlphaFoldDB" id="A0A0F8WTL1"/>
<gene>
    <name evidence="2" type="ORF">LCGC14_3028140</name>
</gene>
<evidence type="ECO:0000313" key="2">
    <source>
        <dbReference type="EMBL" id="KKK60058.1"/>
    </source>
</evidence>